<dbReference type="SUPFAM" id="SSF48452">
    <property type="entry name" value="TPR-like"/>
    <property type="match status" value="1"/>
</dbReference>
<gene>
    <name evidence="4" type="ORF">O1422_16360</name>
</gene>
<dbReference type="AlphaFoldDB" id="A0ABD4VW80"/>
<evidence type="ECO:0000259" key="2">
    <source>
        <dbReference type="Pfam" id="PF13004"/>
    </source>
</evidence>
<proteinExistence type="predicted"/>
<feature type="domain" description="BACON" evidence="2">
    <location>
        <begin position="252"/>
        <end position="292"/>
    </location>
</feature>
<dbReference type="PROSITE" id="PS51257">
    <property type="entry name" value="PROKAR_LIPOPROTEIN"/>
    <property type="match status" value="1"/>
</dbReference>
<dbReference type="Pfam" id="PF19190">
    <property type="entry name" value="BACON_2"/>
    <property type="match status" value="1"/>
</dbReference>
<dbReference type="Gene3D" id="1.25.40.390">
    <property type="match status" value="2"/>
</dbReference>
<name>A0ABD4VW80_BACFG</name>
<evidence type="ECO:0000313" key="5">
    <source>
        <dbReference type="Proteomes" id="UP001075704"/>
    </source>
</evidence>
<comment type="caution">
    <text evidence="4">The sequence shown here is derived from an EMBL/GenBank/DDBJ whole genome shotgun (WGS) entry which is preliminary data.</text>
</comment>
<evidence type="ECO:0000313" key="4">
    <source>
        <dbReference type="EMBL" id="MCZ2655738.1"/>
    </source>
</evidence>
<feature type="domain" description="BACON" evidence="3">
    <location>
        <begin position="35"/>
        <end position="129"/>
    </location>
</feature>
<dbReference type="InterPro" id="IPR024361">
    <property type="entry name" value="BACON"/>
</dbReference>
<dbReference type="CDD" id="cd14948">
    <property type="entry name" value="BACON"/>
    <property type="match status" value="4"/>
</dbReference>
<protein>
    <submittedName>
        <fullName evidence="4">BACON domain-containing carbohydrate-binding protein</fullName>
    </submittedName>
</protein>
<dbReference type="Proteomes" id="UP001075704">
    <property type="component" value="Unassembled WGS sequence"/>
</dbReference>
<dbReference type="Gene3D" id="2.60.40.10">
    <property type="entry name" value="Immunoglobulins"/>
    <property type="match status" value="4"/>
</dbReference>
<organism evidence="4 5">
    <name type="scientific">Bacteroides fragilis</name>
    <dbReference type="NCBI Taxonomy" id="817"/>
    <lineage>
        <taxon>Bacteria</taxon>
        <taxon>Pseudomonadati</taxon>
        <taxon>Bacteroidota</taxon>
        <taxon>Bacteroidia</taxon>
        <taxon>Bacteroidales</taxon>
        <taxon>Bacteroidaceae</taxon>
        <taxon>Bacteroides</taxon>
    </lineage>
</organism>
<evidence type="ECO:0000259" key="3">
    <source>
        <dbReference type="Pfam" id="PF19190"/>
    </source>
</evidence>
<accession>A0ABD4VW80</accession>
<reference evidence="4" key="1">
    <citation type="submission" date="2022-12" db="EMBL/GenBank/DDBJ databases">
        <title>Development of a Multilocus Sequence Typing Scheme for Bacteroides fragilis Based on Whole Genome Sequencing Data and Clinical Application.</title>
        <authorList>
            <person name="Nielsen F.D."/>
            <person name="Justesen U.S."/>
        </authorList>
    </citation>
    <scope>NUCLEOTIDE SEQUENCE</scope>
    <source>
        <strain evidence="4">BF_BC_ODE_DK_2015_2</strain>
    </source>
</reference>
<dbReference type="InterPro" id="IPR011990">
    <property type="entry name" value="TPR-like_helical_dom_sf"/>
</dbReference>
<dbReference type="RefSeq" id="WP_269098482.1">
    <property type="nucleotide sequence ID" value="NZ_JAPUAC010000014.1"/>
</dbReference>
<feature type="domain" description="BACON" evidence="2">
    <location>
        <begin position="170"/>
        <end position="219"/>
    </location>
</feature>
<dbReference type="EMBL" id="JAPUAC010000014">
    <property type="protein sequence ID" value="MCZ2655738.1"/>
    <property type="molecule type" value="Genomic_DNA"/>
</dbReference>
<dbReference type="Pfam" id="PF13004">
    <property type="entry name" value="BACON"/>
    <property type="match status" value="2"/>
</dbReference>
<keyword evidence="1" id="KW-0732">Signal</keyword>
<dbReference type="InterPro" id="IPR013783">
    <property type="entry name" value="Ig-like_fold"/>
</dbReference>
<sequence length="887" mass="98962">MNIQKFGRLFLCMAASMLTWAACSDEEPENSSNNISIPPESQEFFEKGMDFTSEAENKTLTFTATKDWKVTAAATRSGEQWYRIHPLSGGPGEAHVTFEVDGNEGYDDRSVAVTIDVGGFTKTMMIMQKQKDALLLTSKRLEVKQDGETVTVGVKANIEYQVVIPETCRGWIQQVASTRALTENTLQFRIEKNEETEKREGSIIFTDGTLTETVKVYQAGGNIVLLTSNLYPVSDKGETITVELKSNCEYGVKMPDVSWIKEAVITRGMSSHTLYYTVSTNTEAEPRQTEIIYFDKSNLDIADTLTVKQAQRDAVVISEKNHRAKAEGEVLAIDVSSNVDLTLAVPDTCGWLSETSAVTRALQPHKIYIKAAANESFAPRRAVVLVKSKGSNACDTVRVLQAGKEARAALVRTELNVPKEGGTYRIKIESDVPVSFDKWDELGFDDGYLDTAPGGIVTEDTFFQTAFYYVNNSTLAFSKRIEADELIVTVEKALFHDSQTREVVLYAKYNNKEIKLTIHQEGDADVKRELRLGDSGKKYMGAVYNQSLRLLTGMYTLEDCYTLGDPSDQGYNNHSDFSRRTLTPDTYALYDTFAACYKGLRNIKVLEEKLDELNLYPEDVNGVAALLNMQALMVYGEMVNWWGNVPFMDRLPDDLSAPYLRQFSGKELYDRFDIALETCIQYLPDAMVQYDKDATSMLFPSNDVPRFLMARSCMYRGNYEKARDLLRTIVQSGRYAMSDQLYAFKAETGGTRAVPTALQDVKNVCYSYVEVLLALAECEYRAGNQAQAEEYLEKVATASVGTPAYGGNGGWANEGVVDVPTRAADDFVTRLASVWRSQLKGTGTYFAFLKRNGLGEAVLNIPTYRLLFPIPQRALDTDPTLVQNAGY</sequence>
<feature type="chain" id="PRO_5044804245" evidence="1">
    <location>
        <begin position="22"/>
        <end position="887"/>
    </location>
</feature>
<evidence type="ECO:0000256" key="1">
    <source>
        <dbReference type="SAM" id="SignalP"/>
    </source>
</evidence>
<feature type="signal peptide" evidence="1">
    <location>
        <begin position="1"/>
        <end position="21"/>
    </location>
</feature>